<dbReference type="EMBL" id="HE796683">
    <property type="protein sequence ID" value="CCH01942.1"/>
    <property type="molecule type" value="Genomic_DNA"/>
</dbReference>
<protein>
    <submittedName>
        <fullName evidence="2">Uncharacterized protein</fullName>
    </submittedName>
</protein>
<keyword evidence="1" id="KW-0472">Membrane</keyword>
<keyword evidence="3" id="KW-1185">Reference proteome</keyword>
<sequence>MSISLSVFILLLVIADVVAIVATVFIAIDPESRENRTRFWLLIILASNELGNLIFILLTYHHYVTQHALTT</sequence>
<dbReference type="KEGG" id="fae:FAES_3936"/>
<evidence type="ECO:0000256" key="1">
    <source>
        <dbReference type="SAM" id="Phobius"/>
    </source>
</evidence>
<feature type="transmembrane region" description="Helical" evidence="1">
    <location>
        <begin position="40"/>
        <end position="63"/>
    </location>
</feature>
<dbReference type="Proteomes" id="UP000011058">
    <property type="component" value="Chromosome"/>
</dbReference>
<feature type="transmembrane region" description="Helical" evidence="1">
    <location>
        <begin position="6"/>
        <end position="28"/>
    </location>
</feature>
<dbReference type="AlphaFoldDB" id="I0KCT9"/>
<keyword evidence="1" id="KW-0812">Transmembrane</keyword>
<accession>I0KCT9</accession>
<dbReference type="STRING" id="1166018.FAES_3936"/>
<dbReference type="RefSeq" id="WP_015333041.1">
    <property type="nucleotide sequence ID" value="NC_020054.1"/>
</dbReference>
<keyword evidence="1" id="KW-1133">Transmembrane helix</keyword>
<organism evidence="2 3">
    <name type="scientific">Fibrella aestuarina BUZ 2</name>
    <dbReference type="NCBI Taxonomy" id="1166018"/>
    <lineage>
        <taxon>Bacteria</taxon>
        <taxon>Pseudomonadati</taxon>
        <taxon>Bacteroidota</taxon>
        <taxon>Cytophagia</taxon>
        <taxon>Cytophagales</taxon>
        <taxon>Spirosomataceae</taxon>
        <taxon>Fibrella</taxon>
    </lineage>
</organism>
<dbReference type="HOGENOM" id="CLU_2734070_0_0_10"/>
<gene>
    <name evidence="2" type="ORF">FAES_3936</name>
</gene>
<proteinExistence type="predicted"/>
<evidence type="ECO:0000313" key="3">
    <source>
        <dbReference type="Proteomes" id="UP000011058"/>
    </source>
</evidence>
<evidence type="ECO:0000313" key="2">
    <source>
        <dbReference type="EMBL" id="CCH01942.1"/>
    </source>
</evidence>
<name>I0KCT9_9BACT</name>
<reference evidence="2 3" key="1">
    <citation type="journal article" date="2012" name="J. Bacteriol.">
        <title>Genome Sequence of Fibrella aestuarina BUZ 2T, a Filamentous Marine Bacterium.</title>
        <authorList>
            <person name="Filippini M."/>
            <person name="Qi W."/>
            <person name="Blom J."/>
            <person name="Goesmann A."/>
            <person name="Smits T.H."/>
            <person name="Bagheri H.C."/>
        </authorList>
    </citation>
    <scope>NUCLEOTIDE SEQUENCE [LARGE SCALE GENOMIC DNA]</scope>
    <source>
        <strain evidence="3">BUZ 2T</strain>
    </source>
</reference>